<accession>A0A7J9IIE8</accession>
<sequence length="127" mass="15040">KTLAPWDANIDPPTPYQEILKKALKEYQSDIPDPKEWSQDYPMYCSQATQNTPAWKDVYEDISDKPPDDLEEKLEQLELKCYRAREEKKRKIEELNITSDISTDYDTDERLSCPFMNYYPLLLLKVV</sequence>
<organism evidence="1 2">
    <name type="scientific">Gossypium armourianum</name>
    <dbReference type="NCBI Taxonomy" id="34283"/>
    <lineage>
        <taxon>Eukaryota</taxon>
        <taxon>Viridiplantae</taxon>
        <taxon>Streptophyta</taxon>
        <taxon>Embryophyta</taxon>
        <taxon>Tracheophyta</taxon>
        <taxon>Spermatophyta</taxon>
        <taxon>Magnoliopsida</taxon>
        <taxon>eudicotyledons</taxon>
        <taxon>Gunneridae</taxon>
        <taxon>Pentapetalae</taxon>
        <taxon>rosids</taxon>
        <taxon>malvids</taxon>
        <taxon>Malvales</taxon>
        <taxon>Malvaceae</taxon>
        <taxon>Malvoideae</taxon>
        <taxon>Gossypium</taxon>
    </lineage>
</organism>
<dbReference type="Proteomes" id="UP000593575">
    <property type="component" value="Unassembled WGS sequence"/>
</dbReference>
<gene>
    <name evidence="1" type="ORF">Goarm_018732</name>
</gene>
<dbReference type="AlphaFoldDB" id="A0A7J9IIE8"/>
<reference evidence="1 2" key="1">
    <citation type="journal article" date="2019" name="Genome Biol. Evol.">
        <title>Insights into the evolution of the New World diploid cottons (Gossypium, subgenus Houzingenia) based on genome sequencing.</title>
        <authorList>
            <person name="Grover C.E."/>
            <person name="Arick M.A. 2nd"/>
            <person name="Thrash A."/>
            <person name="Conover J.L."/>
            <person name="Sanders W.S."/>
            <person name="Peterson D.G."/>
            <person name="Frelichowski J.E."/>
            <person name="Scheffler J.A."/>
            <person name="Scheffler B.E."/>
            <person name="Wendel J.F."/>
        </authorList>
    </citation>
    <scope>NUCLEOTIDE SEQUENCE [LARGE SCALE GENOMIC DNA]</scope>
    <source>
        <strain evidence="1">6</strain>
        <tissue evidence="1">Leaf</tissue>
    </source>
</reference>
<evidence type="ECO:0000313" key="1">
    <source>
        <dbReference type="EMBL" id="MBA0821900.1"/>
    </source>
</evidence>
<evidence type="ECO:0000313" key="2">
    <source>
        <dbReference type="Proteomes" id="UP000593575"/>
    </source>
</evidence>
<name>A0A7J9IIE8_9ROSI</name>
<keyword evidence="2" id="KW-1185">Reference proteome</keyword>
<comment type="caution">
    <text evidence="1">The sequence shown here is derived from an EMBL/GenBank/DDBJ whole genome shotgun (WGS) entry which is preliminary data.</text>
</comment>
<dbReference type="EMBL" id="JABFAE010000001">
    <property type="protein sequence ID" value="MBA0821900.1"/>
    <property type="molecule type" value="Genomic_DNA"/>
</dbReference>
<feature type="non-terminal residue" evidence="1">
    <location>
        <position position="1"/>
    </location>
</feature>
<proteinExistence type="predicted"/>
<protein>
    <submittedName>
        <fullName evidence="1">Uncharacterized protein</fullName>
    </submittedName>
</protein>